<dbReference type="InterPro" id="IPR003477">
    <property type="entry name" value="PemK-like"/>
</dbReference>
<gene>
    <name evidence="1" type="ORF">COV31_00035</name>
</gene>
<dbReference type="GO" id="GO:0004521">
    <property type="term" value="F:RNA endonuclease activity"/>
    <property type="evidence" value="ECO:0007669"/>
    <property type="project" value="TreeGrafter"/>
</dbReference>
<dbReference type="Proteomes" id="UP000230232">
    <property type="component" value="Unassembled WGS sequence"/>
</dbReference>
<evidence type="ECO:0008006" key="3">
    <source>
        <dbReference type="Google" id="ProtNLM"/>
    </source>
</evidence>
<dbReference type="PANTHER" id="PTHR33988:SF2">
    <property type="entry name" value="ENDORIBONUCLEASE MAZF"/>
    <property type="match status" value="1"/>
</dbReference>
<dbReference type="Gene3D" id="2.30.30.110">
    <property type="match status" value="1"/>
</dbReference>
<proteinExistence type="predicted"/>
<sequence>MKKNKKNRKDFDRWNESKKNIHLNKSGRFYREREIWWCSVGVNVGNEQDGGGKLFQRPVLVVKGLSRRTCIVIPLTTSENKHPMRVRLGDIGGKESSVVISQLRVVDTQRFNERLSILSKSRFTSIQKAVRELF</sequence>
<dbReference type="GO" id="GO:0016075">
    <property type="term" value="P:rRNA catabolic process"/>
    <property type="evidence" value="ECO:0007669"/>
    <property type="project" value="TreeGrafter"/>
</dbReference>
<dbReference type="Pfam" id="PF02452">
    <property type="entry name" value="PemK_toxin"/>
    <property type="match status" value="1"/>
</dbReference>
<dbReference type="AlphaFoldDB" id="A0A2H0R756"/>
<accession>A0A2H0R756</accession>
<dbReference type="GO" id="GO:0006402">
    <property type="term" value="P:mRNA catabolic process"/>
    <property type="evidence" value="ECO:0007669"/>
    <property type="project" value="TreeGrafter"/>
</dbReference>
<dbReference type="EMBL" id="PCXO01000002">
    <property type="protein sequence ID" value="PIR41655.1"/>
    <property type="molecule type" value="Genomic_DNA"/>
</dbReference>
<dbReference type="InterPro" id="IPR011067">
    <property type="entry name" value="Plasmid_toxin/cell-grow_inhib"/>
</dbReference>
<protein>
    <recommendedName>
        <fullName evidence="3">Toxin-antitoxin system protein</fullName>
    </recommendedName>
</protein>
<evidence type="ECO:0000313" key="2">
    <source>
        <dbReference type="Proteomes" id="UP000230232"/>
    </source>
</evidence>
<evidence type="ECO:0000313" key="1">
    <source>
        <dbReference type="EMBL" id="PIR41655.1"/>
    </source>
</evidence>
<name>A0A2H0R756_9BACT</name>
<dbReference type="PANTHER" id="PTHR33988">
    <property type="entry name" value="ENDORIBONUCLEASE MAZF-RELATED"/>
    <property type="match status" value="1"/>
</dbReference>
<dbReference type="SUPFAM" id="SSF50118">
    <property type="entry name" value="Cell growth inhibitor/plasmid maintenance toxic component"/>
    <property type="match status" value="1"/>
</dbReference>
<reference evidence="1 2" key="1">
    <citation type="submission" date="2017-09" db="EMBL/GenBank/DDBJ databases">
        <title>Depth-based differentiation of microbial function through sediment-hosted aquifers and enrichment of novel symbionts in the deep terrestrial subsurface.</title>
        <authorList>
            <person name="Probst A.J."/>
            <person name="Ladd B."/>
            <person name="Jarett J.K."/>
            <person name="Geller-Mcgrath D.E."/>
            <person name="Sieber C.M."/>
            <person name="Emerson J.B."/>
            <person name="Anantharaman K."/>
            <person name="Thomas B.C."/>
            <person name="Malmstrom R."/>
            <person name="Stieglmeier M."/>
            <person name="Klingl A."/>
            <person name="Woyke T."/>
            <person name="Ryan C.M."/>
            <person name="Banfield J.F."/>
        </authorList>
    </citation>
    <scope>NUCLEOTIDE SEQUENCE [LARGE SCALE GENOMIC DNA]</scope>
    <source>
        <strain evidence="1">CG10_big_fil_rev_8_21_14_0_10_46_23</strain>
    </source>
</reference>
<organism evidence="1 2">
    <name type="scientific">Candidatus Yanofskybacteria bacterium CG10_big_fil_rev_8_21_14_0_10_46_23</name>
    <dbReference type="NCBI Taxonomy" id="1975098"/>
    <lineage>
        <taxon>Bacteria</taxon>
        <taxon>Candidatus Yanofskyibacteriota</taxon>
    </lineage>
</organism>
<dbReference type="GO" id="GO:0003677">
    <property type="term" value="F:DNA binding"/>
    <property type="evidence" value="ECO:0007669"/>
    <property type="project" value="InterPro"/>
</dbReference>
<comment type="caution">
    <text evidence="1">The sequence shown here is derived from an EMBL/GenBank/DDBJ whole genome shotgun (WGS) entry which is preliminary data.</text>
</comment>